<evidence type="ECO:0000256" key="12">
    <source>
        <dbReference type="ARBA" id="ARBA00047929"/>
    </source>
</evidence>
<keyword evidence="9" id="KW-0648">Protein biosynthesis</keyword>
<dbReference type="InterPro" id="IPR045864">
    <property type="entry name" value="aa-tRNA-synth_II/BPL/LPL"/>
</dbReference>
<dbReference type="NCBIfam" id="TIGR00414">
    <property type="entry name" value="serS"/>
    <property type="match status" value="1"/>
</dbReference>
<dbReference type="Gene3D" id="1.10.287.40">
    <property type="entry name" value="Serine-tRNA synthetase, tRNA binding domain"/>
    <property type="match status" value="1"/>
</dbReference>
<evidence type="ECO:0000256" key="15">
    <source>
        <dbReference type="PIRSR" id="PIRSR001529-1"/>
    </source>
</evidence>
<dbReference type="Pfam" id="PF02403">
    <property type="entry name" value="Seryl_tRNA_N"/>
    <property type="match status" value="1"/>
</dbReference>
<evidence type="ECO:0000256" key="1">
    <source>
        <dbReference type="ARBA" id="ARBA00004496"/>
    </source>
</evidence>
<organism evidence="18">
    <name type="scientific">candidate division WOR-3 bacterium</name>
    <dbReference type="NCBI Taxonomy" id="2052148"/>
    <lineage>
        <taxon>Bacteria</taxon>
        <taxon>Bacteria division WOR-3</taxon>
    </lineage>
</organism>
<dbReference type="PRINTS" id="PR00981">
    <property type="entry name" value="TRNASYNTHSER"/>
</dbReference>
<evidence type="ECO:0000256" key="10">
    <source>
        <dbReference type="ARBA" id="ARBA00023146"/>
    </source>
</evidence>
<keyword evidence="10" id="KW-0030">Aminoacyl-tRNA synthetase</keyword>
<dbReference type="EC" id="6.1.1.11" evidence="4 14"/>
<evidence type="ECO:0000256" key="6">
    <source>
        <dbReference type="ARBA" id="ARBA00022598"/>
    </source>
</evidence>
<protein>
    <recommendedName>
        <fullName evidence="11 14">Serine--tRNA ligase</fullName>
        <ecNumber evidence="4 14">6.1.1.11</ecNumber>
    </recommendedName>
</protein>
<evidence type="ECO:0000313" key="18">
    <source>
        <dbReference type="EMBL" id="HFK23963.1"/>
    </source>
</evidence>
<dbReference type="PANTHER" id="PTHR43697">
    <property type="entry name" value="SERYL-TRNA SYNTHETASE"/>
    <property type="match status" value="1"/>
</dbReference>
<name>A0A7C3N8K3_UNCW3</name>
<gene>
    <name evidence="18" type="ORF">ENS15_04865</name>
</gene>
<feature type="binding site" evidence="15">
    <location>
        <position position="257"/>
    </location>
    <ligand>
        <name>L-serine</name>
        <dbReference type="ChEBI" id="CHEBI:33384"/>
    </ligand>
</feature>
<accession>A0A7C3N8K3</accession>
<feature type="binding site" evidence="15">
    <location>
        <position position="280"/>
    </location>
    <ligand>
        <name>L-serine</name>
        <dbReference type="ChEBI" id="CHEBI:33384"/>
    </ligand>
</feature>
<dbReference type="SUPFAM" id="SSF46589">
    <property type="entry name" value="tRNA-binding arm"/>
    <property type="match status" value="1"/>
</dbReference>
<comment type="similarity">
    <text evidence="3">Belongs to the class-II aminoacyl-tRNA synthetase family. Type-1 seryl-tRNA synthetase subfamily.</text>
</comment>
<dbReference type="Pfam" id="PF00587">
    <property type="entry name" value="tRNA-synt_2b"/>
    <property type="match status" value="1"/>
</dbReference>
<dbReference type="InterPro" id="IPR006195">
    <property type="entry name" value="aa-tRNA-synth_II"/>
</dbReference>
<dbReference type="PIRSF" id="PIRSF001529">
    <property type="entry name" value="Ser-tRNA-synth_IIa"/>
    <property type="match status" value="1"/>
</dbReference>
<evidence type="ECO:0000256" key="11">
    <source>
        <dbReference type="ARBA" id="ARBA00039158"/>
    </source>
</evidence>
<reference evidence="18" key="1">
    <citation type="journal article" date="2020" name="mSystems">
        <title>Genome- and Community-Level Interaction Insights into Carbon Utilization and Element Cycling Functions of Hydrothermarchaeota in Hydrothermal Sediment.</title>
        <authorList>
            <person name="Zhou Z."/>
            <person name="Liu Y."/>
            <person name="Xu W."/>
            <person name="Pan J."/>
            <person name="Luo Z.H."/>
            <person name="Li M."/>
        </authorList>
    </citation>
    <scope>NUCLEOTIDE SEQUENCE [LARGE SCALE GENOMIC DNA]</scope>
    <source>
        <strain evidence="18">SpSt-464</strain>
    </source>
</reference>
<feature type="domain" description="Aminoacyl-transfer RNA synthetases class-II family profile" evidence="17">
    <location>
        <begin position="168"/>
        <end position="404"/>
    </location>
</feature>
<dbReference type="GO" id="GO:0005737">
    <property type="term" value="C:cytoplasm"/>
    <property type="evidence" value="ECO:0007669"/>
    <property type="project" value="UniProtKB-SubCell"/>
</dbReference>
<comment type="caution">
    <text evidence="18">The sequence shown here is derived from an EMBL/GenBank/DDBJ whole genome shotgun (WGS) entry which is preliminary data.</text>
</comment>
<evidence type="ECO:0000256" key="14">
    <source>
        <dbReference type="NCBIfam" id="TIGR00414"/>
    </source>
</evidence>
<evidence type="ECO:0000256" key="9">
    <source>
        <dbReference type="ARBA" id="ARBA00022917"/>
    </source>
</evidence>
<dbReference type="AlphaFoldDB" id="A0A7C3N8K3"/>
<dbReference type="GO" id="GO:0006434">
    <property type="term" value="P:seryl-tRNA aminoacylation"/>
    <property type="evidence" value="ECO:0007669"/>
    <property type="project" value="UniProtKB-UniRule"/>
</dbReference>
<comment type="catalytic activity">
    <reaction evidence="13">
        <text>tRNA(Ser) + L-serine + ATP = L-seryl-tRNA(Ser) + AMP + diphosphate + H(+)</text>
        <dbReference type="Rhea" id="RHEA:12292"/>
        <dbReference type="Rhea" id="RHEA-COMP:9669"/>
        <dbReference type="Rhea" id="RHEA-COMP:9703"/>
        <dbReference type="ChEBI" id="CHEBI:15378"/>
        <dbReference type="ChEBI" id="CHEBI:30616"/>
        <dbReference type="ChEBI" id="CHEBI:33019"/>
        <dbReference type="ChEBI" id="CHEBI:33384"/>
        <dbReference type="ChEBI" id="CHEBI:78442"/>
        <dbReference type="ChEBI" id="CHEBI:78533"/>
        <dbReference type="ChEBI" id="CHEBI:456215"/>
        <dbReference type="EC" id="6.1.1.11"/>
    </reaction>
</comment>
<dbReference type="InterPro" id="IPR015866">
    <property type="entry name" value="Ser-tRNA-synth_1_N"/>
</dbReference>
<evidence type="ECO:0000256" key="2">
    <source>
        <dbReference type="ARBA" id="ARBA00005045"/>
    </source>
</evidence>
<evidence type="ECO:0000256" key="7">
    <source>
        <dbReference type="ARBA" id="ARBA00022741"/>
    </source>
</evidence>
<dbReference type="InterPro" id="IPR002314">
    <property type="entry name" value="aa-tRNA-synt_IIb"/>
</dbReference>
<keyword evidence="5" id="KW-0963">Cytoplasm</keyword>
<dbReference type="InterPro" id="IPR010978">
    <property type="entry name" value="tRNA-bd_arm"/>
</dbReference>
<proteinExistence type="inferred from homology"/>
<comment type="pathway">
    <text evidence="2">Aminoacyl-tRNA biosynthesis; selenocysteinyl-tRNA(Sec) biosynthesis; L-seryl-tRNA(Sec) from L-serine and tRNA(Sec): step 1/1.</text>
</comment>
<evidence type="ECO:0000256" key="13">
    <source>
        <dbReference type="ARBA" id="ARBA00048823"/>
    </source>
</evidence>
<dbReference type="PANTHER" id="PTHR43697:SF1">
    <property type="entry name" value="SERINE--TRNA LIGASE"/>
    <property type="match status" value="1"/>
</dbReference>
<dbReference type="PROSITE" id="PS50862">
    <property type="entry name" value="AA_TRNA_LIGASE_II"/>
    <property type="match status" value="1"/>
</dbReference>
<comment type="catalytic activity">
    <reaction evidence="12">
        <text>tRNA(Sec) + L-serine + ATP = L-seryl-tRNA(Sec) + AMP + diphosphate + H(+)</text>
        <dbReference type="Rhea" id="RHEA:42580"/>
        <dbReference type="Rhea" id="RHEA-COMP:9742"/>
        <dbReference type="Rhea" id="RHEA-COMP:10128"/>
        <dbReference type="ChEBI" id="CHEBI:15378"/>
        <dbReference type="ChEBI" id="CHEBI:30616"/>
        <dbReference type="ChEBI" id="CHEBI:33019"/>
        <dbReference type="ChEBI" id="CHEBI:33384"/>
        <dbReference type="ChEBI" id="CHEBI:78442"/>
        <dbReference type="ChEBI" id="CHEBI:78533"/>
        <dbReference type="ChEBI" id="CHEBI:456215"/>
        <dbReference type="EC" id="6.1.1.11"/>
    </reaction>
</comment>
<feature type="binding site" evidence="15">
    <location>
        <position position="377"/>
    </location>
    <ligand>
        <name>L-serine</name>
        <dbReference type="ChEBI" id="CHEBI:33384"/>
    </ligand>
</feature>
<keyword evidence="8 16" id="KW-0067">ATP-binding</keyword>
<dbReference type="Gene3D" id="3.30.930.10">
    <property type="entry name" value="Bira Bifunctional Protein, Domain 2"/>
    <property type="match status" value="1"/>
</dbReference>
<dbReference type="GO" id="GO:0005524">
    <property type="term" value="F:ATP binding"/>
    <property type="evidence" value="ECO:0007669"/>
    <property type="project" value="UniProtKB-KW"/>
</dbReference>
<evidence type="ECO:0000256" key="3">
    <source>
        <dbReference type="ARBA" id="ARBA00010728"/>
    </source>
</evidence>
<keyword evidence="7" id="KW-0547">Nucleotide-binding</keyword>
<evidence type="ECO:0000256" key="5">
    <source>
        <dbReference type="ARBA" id="ARBA00022490"/>
    </source>
</evidence>
<comment type="subcellular location">
    <subcellularLocation>
        <location evidence="1">Cytoplasm</location>
    </subcellularLocation>
</comment>
<dbReference type="EMBL" id="DSTT01000005">
    <property type="protein sequence ID" value="HFK23963.1"/>
    <property type="molecule type" value="Genomic_DNA"/>
</dbReference>
<dbReference type="InterPro" id="IPR042103">
    <property type="entry name" value="SerRS_1_N_sf"/>
</dbReference>
<keyword evidence="6 18" id="KW-0436">Ligase</keyword>
<dbReference type="InterPro" id="IPR002317">
    <property type="entry name" value="Ser-tRNA-ligase_type_1"/>
</dbReference>
<feature type="binding site" evidence="15">
    <location>
        <position position="226"/>
    </location>
    <ligand>
        <name>L-serine</name>
        <dbReference type="ChEBI" id="CHEBI:33384"/>
    </ligand>
</feature>
<evidence type="ECO:0000256" key="16">
    <source>
        <dbReference type="PIRSR" id="PIRSR001529-2"/>
    </source>
</evidence>
<feature type="binding site" evidence="16">
    <location>
        <begin position="257"/>
        <end position="259"/>
    </location>
    <ligand>
        <name>ATP</name>
        <dbReference type="ChEBI" id="CHEBI:30616"/>
    </ligand>
</feature>
<evidence type="ECO:0000259" key="17">
    <source>
        <dbReference type="PROSITE" id="PS50862"/>
    </source>
</evidence>
<evidence type="ECO:0000256" key="8">
    <source>
        <dbReference type="ARBA" id="ARBA00022840"/>
    </source>
</evidence>
<sequence length="420" mass="48821">MLDREFIVSNRELVEKSATAKKCKIDFEYLFKVINKRKELINSLNSLREEKNKNSLKVSTTRKEGGDINPLLEKGKEISTKIKEDEEELKKIEEEEFNLLKWIPNILDEEVPSGENSNFKIVKEFGKFEEKKLSYFDIIQSDEGIDFKRGAKISASHFPLYMGKAAYLERVLINFMLDLHILKHNYKEIFPPFLVNYDSLFSTGQLPKLEEDMYRLKDDDLFLIPTAEVPVTNIFKDEILNENELPKKFVAYSACFRREAGSYGKDTKGLKRLHQFNKVELVRFTKPEESKEAHLEMLEEAQKVLVLLGLSYRVILLPDFDTSFSSSKTYDIEVWAEGSKEFLEVSSVSNFLDFQARRGRIRYKSRDGKNLFVHTLNGSGLATPRTVIAIIEKYQTGDDFDFPPILKDYIKFGREIFKSL</sequence>
<dbReference type="GO" id="GO:0004828">
    <property type="term" value="F:serine-tRNA ligase activity"/>
    <property type="evidence" value="ECO:0007669"/>
    <property type="project" value="UniProtKB-UniRule"/>
</dbReference>
<feature type="binding site" evidence="16">
    <location>
        <begin position="344"/>
        <end position="347"/>
    </location>
    <ligand>
        <name>ATP</name>
        <dbReference type="ChEBI" id="CHEBI:30616"/>
    </ligand>
</feature>
<evidence type="ECO:0000256" key="4">
    <source>
        <dbReference type="ARBA" id="ARBA00012840"/>
    </source>
</evidence>
<dbReference type="SUPFAM" id="SSF55681">
    <property type="entry name" value="Class II aaRS and biotin synthetases"/>
    <property type="match status" value="1"/>
</dbReference>